<dbReference type="InterPro" id="IPR010323">
    <property type="entry name" value="DUF924"/>
</dbReference>
<evidence type="ECO:0000313" key="1">
    <source>
        <dbReference type="EMBL" id="WCR05735.1"/>
    </source>
</evidence>
<dbReference type="RefSeq" id="WP_271886458.1">
    <property type="nucleotide sequence ID" value="NZ_CP067136.1"/>
</dbReference>
<proteinExistence type="predicted"/>
<keyword evidence="2" id="KW-1185">Reference proteome</keyword>
<dbReference type="EMBL" id="CP067136">
    <property type="protein sequence ID" value="WCR05735.1"/>
    <property type="molecule type" value="Genomic_DNA"/>
</dbReference>
<dbReference type="Proteomes" id="UP001219349">
    <property type="component" value="Chromosome"/>
</dbReference>
<dbReference type="Pfam" id="PF06041">
    <property type="entry name" value="DUF924"/>
    <property type="match status" value="1"/>
</dbReference>
<organism evidence="1 2">
    <name type="scientific">Paracoccus fistulariae</name>
    <dbReference type="NCBI Taxonomy" id="658446"/>
    <lineage>
        <taxon>Bacteria</taxon>
        <taxon>Pseudomonadati</taxon>
        <taxon>Pseudomonadota</taxon>
        <taxon>Alphaproteobacteria</taxon>
        <taxon>Rhodobacterales</taxon>
        <taxon>Paracoccaceae</taxon>
        <taxon>Paracoccus</taxon>
    </lineage>
</organism>
<reference evidence="1 2" key="1">
    <citation type="submission" date="2021-01" db="EMBL/GenBank/DDBJ databases">
        <title>Biogeographic distribution of Paracoccus.</title>
        <authorList>
            <person name="Hollensteiner J."/>
            <person name="Leineberger J."/>
            <person name="Brinkhoff T."/>
            <person name="Daniel R."/>
        </authorList>
    </citation>
    <scope>NUCLEOTIDE SEQUENCE [LARGE SCALE GENOMIC DNA]</scope>
    <source>
        <strain evidence="1 2">KCTC 22803</strain>
    </source>
</reference>
<dbReference type="SUPFAM" id="SSF48452">
    <property type="entry name" value="TPR-like"/>
    <property type="match status" value="1"/>
</dbReference>
<evidence type="ECO:0000313" key="2">
    <source>
        <dbReference type="Proteomes" id="UP001219349"/>
    </source>
</evidence>
<accession>A0ABY7SFD2</accession>
<dbReference type="InterPro" id="IPR011990">
    <property type="entry name" value="TPR-like_helical_dom_sf"/>
</dbReference>
<sequence>MAVKSPEEVRDFWFSEKMSKLWFEKSDEVDQRIKDDFLDSYEAAHAGKLEHWMKTPDDALALIITLDQFPRNIFRGSGRAFESNDIVLDYARRALEQDYDQAVEATPRQFFYLPFMHSEDIEDQNTSVKLYEALGNENSLRFAIAHRDVIERFGRFPHRNAPLGRDSTPEEIEYMENNKGF</sequence>
<dbReference type="Gene3D" id="1.20.58.320">
    <property type="entry name" value="TPR-like"/>
    <property type="match status" value="1"/>
</dbReference>
<dbReference type="Gene3D" id="1.25.40.10">
    <property type="entry name" value="Tetratricopeptide repeat domain"/>
    <property type="match status" value="1"/>
</dbReference>
<protein>
    <submittedName>
        <fullName evidence="1">DUF924 domain-containing protein</fullName>
    </submittedName>
</protein>
<name>A0ABY7SFD2_9RHOB</name>
<gene>
    <name evidence="1" type="ORF">JHX87_09265</name>
</gene>